<dbReference type="PANTHER" id="PTHR30461">
    <property type="entry name" value="DNA-INVERTASE FROM LAMBDOID PROPHAGE"/>
    <property type="match status" value="1"/>
</dbReference>
<dbReference type="AlphaFoldDB" id="A0A117IFW1"/>
<dbReference type="Proteomes" id="UP000069705">
    <property type="component" value="Unassembled WGS sequence"/>
</dbReference>
<gene>
    <name evidence="3" type="ORF">RMCFA_5025</name>
</gene>
<comment type="caution">
    <text evidence="3">The sequence shown here is derived from an EMBL/GenBank/DDBJ whole genome shotgun (WGS) entry which is preliminary data.</text>
</comment>
<dbReference type="Pfam" id="PF07508">
    <property type="entry name" value="Recombinase"/>
    <property type="match status" value="1"/>
</dbReference>
<reference evidence="4" key="2">
    <citation type="submission" date="2016-02" db="EMBL/GenBank/DDBJ databases">
        <title>Draft genome sequence of five rapidly growing Mycobacterium species.</title>
        <authorList>
            <person name="Katahira K."/>
            <person name="Gotou Y."/>
            <person name="Iida K."/>
            <person name="Ogura Y."/>
            <person name="Hayashi T."/>
        </authorList>
    </citation>
    <scope>NUCLEOTIDE SEQUENCE [LARGE SCALE GENOMIC DNA]</scope>
    <source>
        <strain evidence="4">JCM6368</strain>
    </source>
</reference>
<organism evidence="3 4">
    <name type="scientific">Mycolicibacterium fortuitum subsp. acetamidolyticum</name>
    <dbReference type="NCBI Taxonomy" id="144550"/>
    <lineage>
        <taxon>Bacteria</taxon>
        <taxon>Bacillati</taxon>
        <taxon>Actinomycetota</taxon>
        <taxon>Actinomycetes</taxon>
        <taxon>Mycobacteriales</taxon>
        <taxon>Mycobacteriaceae</taxon>
        <taxon>Mycolicibacterium</taxon>
    </lineage>
</organism>
<proteinExistence type="predicted"/>
<dbReference type="SMART" id="SM00857">
    <property type="entry name" value="Resolvase"/>
    <property type="match status" value="1"/>
</dbReference>
<evidence type="ECO:0000259" key="1">
    <source>
        <dbReference type="PROSITE" id="PS51736"/>
    </source>
</evidence>
<dbReference type="CDD" id="cd00338">
    <property type="entry name" value="Ser_Recombinase"/>
    <property type="match status" value="1"/>
</dbReference>
<accession>A0A117IFW1</accession>
<reference evidence="3 4" key="1">
    <citation type="journal article" date="2016" name="Genome Announc.">
        <title>Draft Genome Sequences of Five Rapidly Growing Mycobacterium Species, M. thermoresistibile, M. fortuitum subsp. acetamidolyticum, M. canariasense, M. brisbanense, and M. novocastrense.</title>
        <authorList>
            <person name="Katahira K."/>
            <person name="Ogura Y."/>
            <person name="Gotoh Y."/>
            <person name="Hayashi T."/>
        </authorList>
    </citation>
    <scope>NUCLEOTIDE SEQUENCE [LARGE SCALE GENOMIC DNA]</scope>
    <source>
        <strain evidence="3 4">JCM6368</strain>
    </source>
</reference>
<dbReference type="Gene3D" id="3.40.50.1390">
    <property type="entry name" value="Resolvase, N-terminal catalytic domain"/>
    <property type="match status" value="1"/>
</dbReference>
<dbReference type="InterPro" id="IPR036162">
    <property type="entry name" value="Resolvase-like_N_sf"/>
</dbReference>
<dbReference type="SUPFAM" id="SSF53041">
    <property type="entry name" value="Resolvase-like"/>
    <property type="match status" value="1"/>
</dbReference>
<feature type="domain" description="Recombinase" evidence="2">
    <location>
        <begin position="149"/>
        <end position="266"/>
    </location>
</feature>
<dbReference type="PROSITE" id="PS51736">
    <property type="entry name" value="RECOMBINASES_3"/>
    <property type="match status" value="1"/>
</dbReference>
<evidence type="ECO:0000259" key="2">
    <source>
        <dbReference type="PROSITE" id="PS51737"/>
    </source>
</evidence>
<dbReference type="RefSeq" id="WP_061264903.1">
    <property type="nucleotide sequence ID" value="NZ_BCSZ01000051.1"/>
</dbReference>
<dbReference type="EMBL" id="BCSZ01000051">
    <property type="protein sequence ID" value="GAT04914.1"/>
    <property type="molecule type" value="Genomic_DNA"/>
</dbReference>
<dbReference type="Gene3D" id="3.90.1750.20">
    <property type="entry name" value="Putative Large Serine Recombinase, Chain B, Domain 2"/>
    <property type="match status" value="1"/>
</dbReference>
<feature type="domain" description="Resolvase/invertase-type recombinase catalytic" evidence="1">
    <location>
        <begin position="1"/>
        <end position="146"/>
    </location>
</feature>
<protein>
    <submittedName>
        <fullName evidence="3">Recombinase</fullName>
    </submittedName>
</protein>
<dbReference type="GO" id="GO:0000150">
    <property type="term" value="F:DNA strand exchange activity"/>
    <property type="evidence" value="ECO:0007669"/>
    <property type="project" value="InterPro"/>
</dbReference>
<dbReference type="InterPro" id="IPR011109">
    <property type="entry name" value="DNA_bind_recombinase_dom"/>
</dbReference>
<dbReference type="GO" id="GO:0003677">
    <property type="term" value="F:DNA binding"/>
    <property type="evidence" value="ECO:0007669"/>
    <property type="project" value="InterPro"/>
</dbReference>
<dbReference type="InterPro" id="IPR050639">
    <property type="entry name" value="SSR_resolvase"/>
</dbReference>
<dbReference type="InterPro" id="IPR038109">
    <property type="entry name" value="DNA_bind_recomb_sf"/>
</dbReference>
<dbReference type="PROSITE" id="PS51737">
    <property type="entry name" value="RECOMBINASE_DNA_BIND"/>
    <property type="match status" value="1"/>
</dbReference>
<dbReference type="Pfam" id="PF00239">
    <property type="entry name" value="Resolvase"/>
    <property type="match status" value="1"/>
</dbReference>
<evidence type="ECO:0000313" key="4">
    <source>
        <dbReference type="Proteomes" id="UP000069705"/>
    </source>
</evidence>
<sequence>MYLRQSRDRDGNELAVSRQREDCLTLCHGRGWTEVVEYCDNNVSATNRRKVRSQYQQMLADISAGMIQAVVVWDLDRLYRQPRELEDFIDLADAHHLALATVTGDTDLSTDNGRLFARIKGAVAKAEGERKAARWKRSNEQGAAAGKWTASYRPFGYTWDGEPLEPEATAVREAYRDVLAGKTLRRIALDWNAAGFTTPTRYKNGQVTHAGKPWTNIQVRRLLLNPRYAALRVLRGMVVGRGVWTPLVDEDTWRGLCAMLRDPARARCTTFEVAHMGAGVYLCGRCGSPLITAYDKHGARLYRCKVSPHLSRRADKLDDYVTAYVLERCARDDAAVLTAEPEGVNSEDLHTAREALVARKDELSALFTDGVLDATAVRRDAAKLTARIAEIDRQLADAVRTSPAAALLDATGEQLWRRWEQMTPALRGQAVDELATVTVLPSPRGLRRFDPDYVEITWKQG</sequence>
<evidence type="ECO:0000313" key="3">
    <source>
        <dbReference type="EMBL" id="GAT04914.1"/>
    </source>
</evidence>
<name>A0A117IFW1_MYCFO</name>
<dbReference type="InterPro" id="IPR006119">
    <property type="entry name" value="Resolv_N"/>
</dbReference>
<dbReference type="PANTHER" id="PTHR30461:SF23">
    <property type="entry name" value="DNA RECOMBINASE-RELATED"/>
    <property type="match status" value="1"/>
</dbReference>